<sequence length="752" mass="84022">MEEEVKPELEADVDFDGNGSDEDEGEIEIVSVETGESQASVSLSFSPGEIGRVLSDSTDDNRCDEALAELPQLIDHCSDHLVYSILPVICENINSWIPERQWMVALLLDQLLNKILEGSAQSELWEVVTSGLTLLETSLSTVPQESLEPFHELWREVVGRALLLIDTDVSQLNYVLKKIEQYGASDSILERILGAMLLGSCARNAPSDFINQRLFPLLEVFAKDSAGEHVYATALSSIAVLSRNVKLLDTEKHLWKYLSAVISGGSDEFRLHSEALYVTAEIAWDKRLKGDAGSVFFKELLPPVLLKECAFATFIAADADALVMDDSYVLLETISETFGELLYSVSLHLESGYRRHAFKAFTAMCACTGSIVRRNCAFNLPGVAVVLEAKYANELCGIIETFSRDSDRDVRLLLARGFHELSKTLSKRGKLDKLFAPLIRLIKDSDAEVRMSILEHLNATFGPLAHQAGSVVMEHISPIFEWLRRKGQGAWRFQELLANQMKLCSDFFPASSIEQHFLTPLKHMILEGPAPVRRAAARATIQCLRCLPDKSVRESCIDKYYSSLIYSKSKTRLYLVYAAEDAAEIFSSTLFALYFAPTVLRVVSDRSSCIRLRLAMFLPKCAVLCMASESVYPCVLDAHKRLLQDSDPDTQLVMNEFDVKRQEYLDSHDFQHDRSVLMAEEADFRMNFGSKKGPSKQSITRRIGKVSDSMSSLRSSTSKSMSTSSGSVLLSQHSLDEKKLSSKPFRNFLKKS</sequence>
<proteinExistence type="predicted"/>
<name>A0A7S0ZEA0_9RHOD</name>
<dbReference type="Gene3D" id="1.25.10.10">
    <property type="entry name" value="Leucine-rich Repeat Variant"/>
    <property type="match status" value="1"/>
</dbReference>
<protein>
    <recommendedName>
        <fullName evidence="3">Serine/threonine-protein phosphatase 4 regulatory subunit 4</fullName>
    </recommendedName>
</protein>
<feature type="compositionally biased region" description="Low complexity" evidence="1">
    <location>
        <begin position="707"/>
        <end position="733"/>
    </location>
</feature>
<dbReference type="InterPro" id="IPR039918">
    <property type="entry name" value="PPP4R4"/>
</dbReference>
<feature type="region of interest" description="Disordered" evidence="1">
    <location>
        <begin position="1"/>
        <end position="25"/>
    </location>
</feature>
<dbReference type="AlphaFoldDB" id="A0A7S0ZEA0"/>
<evidence type="ECO:0000256" key="1">
    <source>
        <dbReference type="SAM" id="MobiDB-lite"/>
    </source>
</evidence>
<feature type="region of interest" description="Disordered" evidence="1">
    <location>
        <begin position="688"/>
        <end position="735"/>
    </location>
</feature>
<gene>
    <name evidence="2" type="ORF">TOLI1172_LOCUS3510</name>
</gene>
<dbReference type="InterPro" id="IPR011989">
    <property type="entry name" value="ARM-like"/>
</dbReference>
<reference evidence="2" key="1">
    <citation type="submission" date="2021-01" db="EMBL/GenBank/DDBJ databases">
        <authorList>
            <person name="Corre E."/>
            <person name="Pelletier E."/>
            <person name="Niang G."/>
            <person name="Scheremetjew M."/>
            <person name="Finn R."/>
            <person name="Kale V."/>
            <person name="Holt S."/>
            <person name="Cochrane G."/>
            <person name="Meng A."/>
            <person name="Brown T."/>
            <person name="Cohen L."/>
        </authorList>
    </citation>
    <scope>NUCLEOTIDE SEQUENCE</scope>
    <source>
        <strain evidence="2">CCMP3278</strain>
    </source>
</reference>
<dbReference type="PANTHER" id="PTHR21467:SF0">
    <property type="entry name" value="SERINE_THREONINE-PROTEIN PHOSPHATASE 4 REGULATORY SUBUNIT 4"/>
    <property type="match status" value="1"/>
</dbReference>
<feature type="compositionally biased region" description="Acidic residues" evidence="1">
    <location>
        <begin position="10"/>
        <end position="25"/>
    </location>
</feature>
<accession>A0A7S0ZEA0</accession>
<dbReference type="SUPFAM" id="SSF48371">
    <property type="entry name" value="ARM repeat"/>
    <property type="match status" value="1"/>
</dbReference>
<organism evidence="2">
    <name type="scientific">Timspurckia oligopyrenoides</name>
    <dbReference type="NCBI Taxonomy" id="708627"/>
    <lineage>
        <taxon>Eukaryota</taxon>
        <taxon>Rhodophyta</taxon>
        <taxon>Bangiophyceae</taxon>
        <taxon>Porphyridiales</taxon>
        <taxon>Porphyridiaceae</taxon>
        <taxon>Timspurckia</taxon>
    </lineage>
</organism>
<dbReference type="InterPro" id="IPR016024">
    <property type="entry name" value="ARM-type_fold"/>
</dbReference>
<dbReference type="EMBL" id="HBFP01004933">
    <property type="protein sequence ID" value="CAD8819121.1"/>
    <property type="molecule type" value="Transcribed_RNA"/>
</dbReference>
<evidence type="ECO:0000313" key="2">
    <source>
        <dbReference type="EMBL" id="CAD8819121.1"/>
    </source>
</evidence>
<dbReference type="PANTHER" id="PTHR21467">
    <property type="entry name" value="PROTEIN PHOSPHATASE 4 REGULATORY SUBUNIT 4 PPP4R4"/>
    <property type="match status" value="1"/>
</dbReference>
<evidence type="ECO:0008006" key="3">
    <source>
        <dbReference type="Google" id="ProtNLM"/>
    </source>
</evidence>